<feature type="region of interest" description="Disordered" evidence="4">
    <location>
        <begin position="427"/>
        <end position="451"/>
    </location>
</feature>
<dbReference type="PROSITE" id="PS50082">
    <property type="entry name" value="WD_REPEATS_2"/>
    <property type="match status" value="2"/>
</dbReference>
<feature type="compositionally biased region" description="Acidic residues" evidence="4">
    <location>
        <begin position="439"/>
        <end position="451"/>
    </location>
</feature>
<evidence type="ECO:0000313" key="5">
    <source>
        <dbReference type="EMBL" id="GAA95187.1"/>
    </source>
</evidence>
<dbReference type="Proteomes" id="UP000009131">
    <property type="component" value="Unassembled WGS sequence"/>
</dbReference>
<dbReference type="PANTHER" id="PTHR19848:SF8">
    <property type="entry name" value="F-BOX AND WD REPEAT DOMAIN CONTAINING 7"/>
    <property type="match status" value="1"/>
</dbReference>
<proteinExistence type="predicted"/>
<dbReference type="PROSITE" id="PS00678">
    <property type="entry name" value="WD_REPEATS_1"/>
    <property type="match status" value="1"/>
</dbReference>
<dbReference type="InParanoid" id="G7DX77"/>
<organism evidence="5 6">
    <name type="scientific">Mixia osmundae (strain CBS 9802 / IAM 14324 / JCM 22182 / KY 12970)</name>
    <dbReference type="NCBI Taxonomy" id="764103"/>
    <lineage>
        <taxon>Eukaryota</taxon>
        <taxon>Fungi</taxon>
        <taxon>Dikarya</taxon>
        <taxon>Basidiomycota</taxon>
        <taxon>Pucciniomycotina</taxon>
        <taxon>Mixiomycetes</taxon>
        <taxon>Mixiales</taxon>
        <taxon>Mixiaceae</taxon>
        <taxon>Mixia</taxon>
    </lineage>
</organism>
<comment type="caution">
    <text evidence="5">The sequence shown here is derived from an EMBL/GenBank/DDBJ whole genome shotgun (WGS) entry which is preliminary data.</text>
</comment>
<dbReference type="STRING" id="764103.G7DX77"/>
<evidence type="ECO:0000256" key="4">
    <source>
        <dbReference type="SAM" id="MobiDB-lite"/>
    </source>
</evidence>
<dbReference type="SUPFAM" id="SSF50978">
    <property type="entry name" value="WD40 repeat-like"/>
    <property type="match status" value="1"/>
</dbReference>
<evidence type="ECO:0000313" key="6">
    <source>
        <dbReference type="Proteomes" id="UP000009131"/>
    </source>
</evidence>
<reference evidence="5 6" key="1">
    <citation type="journal article" date="2011" name="J. Gen. Appl. Microbiol.">
        <title>Draft genome sequencing of the enigmatic basidiomycete Mixia osmundae.</title>
        <authorList>
            <person name="Nishida H."/>
            <person name="Nagatsuka Y."/>
            <person name="Sugiyama J."/>
        </authorList>
    </citation>
    <scope>NUCLEOTIDE SEQUENCE [LARGE SCALE GENOMIC DNA]</scope>
    <source>
        <strain evidence="6">CBS 9802 / IAM 14324 / JCM 22182 / KY 12970</strain>
    </source>
</reference>
<gene>
    <name evidence="5" type="primary">Mo01842</name>
    <name evidence="5" type="ORF">E5Q_01842</name>
</gene>
<dbReference type="PRINTS" id="PR00320">
    <property type="entry name" value="GPROTEINBRPT"/>
</dbReference>
<dbReference type="AlphaFoldDB" id="G7DX77"/>
<dbReference type="HOGENOM" id="CLU_000288_57_4_1"/>
<name>G7DX77_MIXOS</name>
<accession>G7DX77</accession>
<dbReference type="Gene3D" id="2.130.10.10">
    <property type="entry name" value="YVTN repeat-like/Quinoprotein amine dehydrogenase"/>
    <property type="match status" value="2"/>
</dbReference>
<protein>
    <submittedName>
        <fullName evidence="5">Uncharacterized protein</fullName>
    </submittedName>
</protein>
<evidence type="ECO:0000256" key="3">
    <source>
        <dbReference type="PROSITE-ProRule" id="PRU00221"/>
    </source>
</evidence>
<sequence>MQTDDADKLFQADVDAARFEARQQKAKATVHLGDPIKLSSKPLDFVLHGDDVWLAESGFTARCIDLKTGKTKHVFRGGHSGPVTCLALWQTKSRLLLFTGSWDKTIVLWDVKTYAILARIQNAHTDFVKCLLIVPSLSVLISGGSDKDLRYWDLRTLETADWTPLIDYKFDTETDEGDLVRPTGLLPPVRAPLRLMGNDVKGYPAPLHMPQAGSQAHTRPIECLACSAISSSSKEYALWSADSMGKVCSWRLMRNEDRVVATFAWQARLHETAIYALSLAEDELWTASADKDVLMSSVTLDDPSKPPMPRLRIRHPDYVKSVLPLANCLPGAHHVVTGSSDEAIRIFDLAMLDSLTEAERLTGLKANAPKGLINEVQAHFHDVVHLAIWTETTAAGKRHPWLLTASFDATLRKWPWPDVLTFAPAPAEAAPKPETDTLTAEEEAELNELMS</sequence>
<dbReference type="FunCoup" id="G7DX77">
    <property type="interactions" value="161"/>
</dbReference>
<feature type="repeat" description="WD" evidence="3">
    <location>
        <begin position="121"/>
        <end position="156"/>
    </location>
</feature>
<dbReference type="OrthoDB" id="6262491at2759"/>
<keyword evidence="6" id="KW-1185">Reference proteome</keyword>
<evidence type="ECO:0000256" key="2">
    <source>
        <dbReference type="ARBA" id="ARBA00022737"/>
    </source>
</evidence>
<dbReference type="InterPro" id="IPR019775">
    <property type="entry name" value="WD40_repeat_CS"/>
</dbReference>
<dbReference type="Pfam" id="PF00400">
    <property type="entry name" value="WD40"/>
    <property type="match status" value="2"/>
</dbReference>
<evidence type="ECO:0000256" key="1">
    <source>
        <dbReference type="ARBA" id="ARBA00022574"/>
    </source>
</evidence>
<dbReference type="eggNOG" id="KOG0274">
    <property type="taxonomic scope" value="Eukaryota"/>
</dbReference>
<dbReference type="PANTHER" id="PTHR19848">
    <property type="entry name" value="WD40 REPEAT PROTEIN"/>
    <property type="match status" value="1"/>
</dbReference>
<dbReference type="InterPro" id="IPR036322">
    <property type="entry name" value="WD40_repeat_dom_sf"/>
</dbReference>
<dbReference type="InterPro" id="IPR001680">
    <property type="entry name" value="WD40_rpt"/>
</dbReference>
<dbReference type="EMBL" id="BABT02000059">
    <property type="protein sequence ID" value="GAA95187.1"/>
    <property type="molecule type" value="Genomic_DNA"/>
</dbReference>
<dbReference type="PROSITE" id="PS50294">
    <property type="entry name" value="WD_REPEATS_REGION"/>
    <property type="match status" value="1"/>
</dbReference>
<keyword evidence="2" id="KW-0677">Repeat</keyword>
<reference evidence="5 6" key="2">
    <citation type="journal article" date="2012" name="Open Biol.">
        <title>Characteristics of nucleosomes and linker DNA regions on the genome of the basidiomycete Mixia osmundae revealed by mono- and dinucleosome mapping.</title>
        <authorList>
            <person name="Nishida H."/>
            <person name="Kondo S."/>
            <person name="Matsumoto T."/>
            <person name="Suzuki Y."/>
            <person name="Yoshikawa H."/>
            <person name="Taylor T.D."/>
            <person name="Sugiyama J."/>
        </authorList>
    </citation>
    <scope>NUCLEOTIDE SEQUENCE [LARGE SCALE GENOMIC DNA]</scope>
    <source>
        <strain evidence="6">CBS 9802 / IAM 14324 / JCM 22182 / KY 12970</strain>
    </source>
</reference>
<feature type="repeat" description="WD" evidence="3">
    <location>
        <begin position="76"/>
        <end position="119"/>
    </location>
</feature>
<dbReference type="InterPro" id="IPR020472">
    <property type="entry name" value="WD40_PAC1"/>
</dbReference>
<dbReference type="InterPro" id="IPR015943">
    <property type="entry name" value="WD40/YVTN_repeat-like_dom_sf"/>
</dbReference>
<keyword evidence="1 3" id="KW-0853">WD repeat</keyword>
<feature type="compositionally biased region" description="Low complexity" evidence="4">
    <location>
        <begin position="427"/>
        <end position="438"/>
    </location>
</feature>
<dbReference type="SMART" id="SM00320">
    <property type="entry name" value="WD40"/>
    <property type="match status" value="5"/>
</dbReference>